<accession>A0A067DDH5</accession>
<sequence>MLIQLSHHNVELLEFPLPGKEECFKLLKLYLDKYTADDTLMEAAAKIEGISAGYESENCVIHPSLSYVIVDYKVSKHQQRRKLAAIGGGSERFRNDIFILIRHFSLVG</sequence>
<proteinExistence type="predicted"/>
<name>A0A067DDH5_CITSI</name>
<organism evidence="1 2">
    <name type="scientific">Citrus sinensis</name>
    <name type="common">Sweet orange</name>
    <name type="synonym">Citrus aurantium var. sinensis</name>
    <dbReference type="NCBI Taxonomy" id="2711"/>
    <lineage>
        <taxon>Eukaryota</taxon>
        <taxon>Viridiplantae</taxon>
        <taxon>Streptophyta</taxon>
        <taxon>Embryophyta</taxon>
        <taxon>Tracheophyta</taxon>
        <taxon>Spermatophyta</taxon>
        <taxon>Magnoliopsida</taxon>
        <taxon>eudicotyledons</taxon>
        <taxon>Gunneridae</taxon>
        <taxon>Pentapetalae</taxon>
        <taxon>rosids</taxon>
        <taxon>malvids</taxon>
        <taxon>Sapindales</taxon>
        <taxon>Rutaceae</taxon>
        <taxon>Aurantioideae</taxon>
        <taxon>Citrus</taxon>
    </lineage>
</organism>
<dbReference type="EMBL" id="KK792037">
    <property type="protein sequence ID" value="KDO37067.1"/>
    <property type="molecule type" value="Genomic_DNA"/>
</dbReference>
<protein>
    <submittedName>
        <fullName evidence="1">Uncharacterized protein</fullName>
    </submittedName>
</protein>
<dbReference type="STRING" id="2711.A0A067DDH5"/>
<reference evidence="1 2" key="1">
    <citation type="submission" date="2014-04" db="EMBL/GenBank/DDBJ databases">
        <authorList>
            <consortium name="International Citrus Genome Consortium"/>
            <person name="Gmitter F."/>
            <person name="Chen C."/>
            <person name="Farmerie W."/>
            <person name="Harkins T."/>
            <person name="Desany B."/>
            <person name="Mohiuddin M."/>
            <person name="Kodira C."/>
            <person name="Borodovsky M."/>
            <person name="Lomsadze A."/>
            <person name="Burns P."/>
            <person name="Jenkins J."/>
            <person name="Prochnik S."/>
            <person name="Shu S."/>
            <person name="Chapman J."/>
            <person name="Pitluck S."/>
            <person name="Schmutz J."/>
            <person name="Rokhsar D."/>
        </authorList>
    </citation>
    <scope>NUCLEOTIDE SEQUENCE</scope>
</reference>
<evidence type="ECO:0000313" key="1">
    <source>
        <dbReference type="EMBL" id="KDO37067.1"/>
    </source>
</evidence>
<dbReference type="Proteomes" id="UP000027120">
    <property type="component" value="Unassembled WGS sequence"/>
</dbReference>
<evidence type="ECO:0000313" key="2">
    <source>
        <dbReference type="Proteomes" id="UP000027120"/>
    </source>
</evidence>
<dbReference type="AlphaFoldDB" id="A0A067DDH5"/>
<keyword evidence="2" id="KW-1185">Reference proteome</keyword>
<gene>
    <name evidence="1" type="ORF">CISIN_1g037509mg</name>
</gene>